<dbReference type="EMBL" id="PEBQ01000001">
    <property type="protein sequence ID" value="PHY95591.1"/>
    <property type="molecule type" value="Genomic_DNA"/>
</dbReference>
<reference evidence="1 4" key="1">
    <citation type="submission" date="2017-09" db="EMBL/GenBank/DDBJ databases">
        <authorList>
            <person name="Kim K.H."/>
            <person name="Chun B.H."/>
            <person name="Han G.S."/>
            <person name="Hyun S.G."/>
            <person name="Jeon C.O."/>
        </authorList>
    </citation>
    <scope>NUCLEOTIDE SEQUENCE [LARGE SCALE GENOMIC DNA]</scope>
    <source>
        <strain evidence="1 4">SH</strain>
    </source>
</reference>
<evidence type="ECO:0000313" key="2">
    <source>
        <dbReference type="EMBL" id="PHY95591.1"/>
    </source>
</evidence>
<evidence type="ECO:0000313" key="4">
    <source>
        <dbReference type="Proteomes" id="UP000256572"/>
    </source>
</evidence>
<evidence type="ECO:0000313" key="3">
    <source>
        <dbReference type="Proteomes" id="UP000228751"/>
    </source>
</evidence>
<protein>
    <recommendedName>
        <fullName evidence="5">Phage gp6-like head-tail connector protein</fullName>
    </recommendedName>
</protein>
<evidence type="ECO:0008006" key="5">
    <source>
        <dbReference type="Google" id="ProtNLM"/>
    </source>
</evidence>
<evidence type="ECO:0000313" key="1">
    <source>
        <dbReference type="EMBL" id="AXM99810.1"/>
    </source>
</evidence>
<gene>
    <name evidence="1" type="ORF">CJF59_04105</name>
    <name evidence="2" type="ORF">CSR02_00165</name>
</gene>
<dbReference type="AlphaFoldDB" id="A0A2G4RG77"/>
<sequence length="109" mass="11703">MTTDLTSTLTADLTSQGVTVDANRVATALDQAWGIASDYCGQDVTTLDPMPQTITRTVMDIAAAIYHQAARDRSVTQEQTEGVGATSFGLTAWADILENLDPWRGFHVA</sequence>
<reference evidence="2 3" key="2">
    <citation type="submission" date="2017-10" db="EMBL/GenBank/DDBJ databases">
        <title>Genomic analysis of the genus Acetobacter.</title>
        <authorList>
            <person name="Kim K.H."/>
            <person name="Chun B.H."/>
            <person name="Son A.R."/>
            <person name="Jeon C.O."/>
        </authorList>
    </citation>
    <scope>NUCLEOTIDE SEQUENCE [LARGE SCALE GENOMIC DNA]</scope>
    <source>
        <strain evidence="2 3">LHT 2458</strain>
    </source>
</reference>
<dbReference type="Proteomes" id="UP000256572">
    <property type="component" value="Chromosome"/>
</dbReference>
<dbReference type="OrthoDB" id="7283554at2"/>
<reference evidence="1 4" key="3">
    <citation type="submission" date="2018-08" db="EMBL/GenBank/DDBJ databases">
        <title>Acetobacter oryzifermentans sp. nov., isolated from Korea traditional vinegar and reclassification of Acetobacter pasteurianus subsp. ascendens (Henneberg 1898) as Acetobacter ascendens comb. nov.</title>
        <authorList>
            <person name="Cho G.Y."/>
            <person name="Lee S.H."/>
        </authorList>
    </citation>
    <scope>NUCLEOTIDE SEQUENCE [LARGE SCALE GENOMIC DNA]</scope>
    <source>
        <strain evidence="1 4">SH</strain>
    </source>
</reference>
<keyword evidence="3" id="KW-1185">Reference proteome</keyword>
<proteinExistence type="predicted"/>
<organism evidence="2 3">
    <name type="scientific">Acetobacter pomorum</name>
    <dbReference type="NCBI Taxonomy" id="65959"/>
    <lineage>
        <taxon>Bacteria</taxon>
        <taxon>Pseudomonadati</taxon>
        <taxon>Pseudomonadota</taxon>
        <taxon>Alphaproteobacteria</taxon>
        <taxon>Acetobacterales</taxon>
        <taxon>Acetobacteraceae</taxon>
        <taxon>Acetobacter</taxon>
    </lineage>
</organism>
<name>A0A2G4RG77_9PROT</name>
<dbReference type="Proteomes" id="UP000228751">
    <property type="component" value="Unassembled WGS sequence"/>
</dbReference>
<dbReference type="EMBL" id="CP023189">
    <property type="protein sequence ID" value="AXM99810.1"/>
    <property type="molecule type" value="Genomic_DNA"/>
</dbReference>
<accession>A0A2G4RG77</accession>
<dbReference type="RefSeq" id="WP_035353580.1">
    <property type="nucleotide sequence ID" value="NZ_CP023189.1"/>
</dbReference>